<evidence type="ECO:0000256" key="1">
    <source>
        <dbReference type="ARBA" id="ARBA00004167"/>
    </source>
</evidence>
<feature type="transmembrane region" description="Helical" evidence="16">
    <location>
        <begin position="746"/>
        <end position="768"/>
    </location>
</feature>
<dbReference type="InterPro" id="IPR013098">
    <property type="entry name" value="Ig_I-set"/>
</dbReference>
<dbReference type="InterPro" id="IPR036179">
    <property type="entry name" value="Ig-like_dom_sf"/>
</dbReference>
<keyword evidence="6" id="KW-0675">Receptor</keyword>
<dbReference type="Pfam" id="PF07679">
    <property type="entry name" value="I-set"/>
    <property type="match status" value="1"/>
</dbReference>
<feature type="signal peptide" evidence="17">
    <location>
        <begin position="1"/>
        <end position="23"/>
    </location>
</feature>
<reference evidence="21" key="1">
    <citation type="submission" date="2015-12" db="EMBL/GenBank/DDBJ databases">
        <title>De novo transcriptome assembly of four potential Pierce s Disease insect vectors from Arizona vineyards.</title>
        <authorList>
            <person name="Tassone E.E."/>
        </authorList>
    </citation>
    <scope>NUCLEOTIDE SEQUENCE</scope>
</reference>
<dbReference type="GO" id="GO:0046872">
    <property type="term" value="F:metal ion binding"/>
    <property type="evidence" value="ECO:0007669"/>
    <property type="project" value="UniProtKB-KW"/>
</dbReference>
<evidence type="ECO:0000256" key="4">
    <source>
        <dbReference type="ARBA" id="ARBA00023136"/>
    </source>
</evidence>
<dbReference type="SUPFAM" id="SSF56112">
    <property type="entry name" value="Protein kinase-like (PK-like)"/>
    <property type="match status" value="1"/>
</dbReference>
<comment type="subcellular location">
    <subcellularLocation>
        <location evidence="1">Membrane</location>
        <topology evidence="1">Single-pass membrane protein</topology>
    </subcellularLocation>
</comment>
<dbReference type="SMART" id="SM00220">
    <property type="entry name" value="S_TKc"/>
    <property type="match status" value="1"/>
</dbReference>
<comment type="catalytic activity">
    <reaction evidence="9">
        <text>L-tyrosyl-[protein] + ATP = O-phospho-L-tyrosyl-[protein] + ADP + H(+)</text>
        <dbReference type="Rhea" id="RHEA:10596"/>
        <dbReference type="Rhea" id="RHEA-COMP:10136"/>
        <dbReference type="Rhea" id="RHEA-COMP:20101"/>
        <dbReference type="ChEBI" id="CHEBI:15378"/>
        <dbReference type="ChEBI" id="CHEBI:30616"/>
        <dbReference type="ChEBI" id="CHEBI:46858"/>
        <dbReference type="ChEBI" id="CHEBI:61978"/>
        <dbReference type="ChEBI" id="CHEBI:456216"/>
        <dbReference type="EC" id="2.7.10.1"/>
    </reaction>
</comment>
<dbReference type="Gene3D" id="1.10.510.10">
    <property type="entry name" value="Transferase(Phosphotransferase) domain 1"/>
    <property type="match status" value="1"/>
</dbReference>
<feature type="region of interest" description="Disordered" evidence="15">
    <location>
        <begin position="1288"/>
        <end position="1311"/>
    </location>
</feature>
<feature type="binding site" evidence="12">
    <location>
        <position position="1047"/>
    </location>
    <ligand>
        <name>Mg(2+)</name>
        <dbReference type="ChEBI" id="CHEBI:18420"/>
    </ligand>
</feature>
<dbReference type="InterPro" id="IPR003598">
    <property type="entry name" value="Ig_sub2"/>
</dbReference>
<dbReference type="InterPro" id="IPR008266">
    <property type="entry name" value="Tyr_kinase_AS"/>
</dbReference>
<evidence type="ECO:0000259" key="19">
    <source>
        <dbReference type="PROSITE" id="PS50835"/>
    </source>
</evidence>
<dbReference type="SMART" id="SM00409">
    <property type="entry name" value="IG"/>
    <property type="match status" value="5"/>
</dbReference>
<dbReference type="GO" id="GO:0043235">
    <property type="term" value="C:receptor complex"/>
    <property type="evidence" value="ECO:0007669"/>
    <property type="project" value="TreeGrafter"/>
</dbReference>
<dbReference type="InterPro" id="IPR007110">
    <property type="entry name" value="Ig-like_dom"/>
</dbReference>
<evidence type="ECO:0000256" key="12">
    <source>
        <dbReference type="PIRSR" id="PIRSR000615-3"/>
    </source>
</evidence>
<keyword evidence="11 14" id="KW-0067">ATP-binding</keyword>
<feature type="domain" description="Protein kinase" evidence="18">
    <location>
        <begin position="823"/>
        <end position="1194"/>
    </location>
</feature>
<dbReference type="GO" id="GO:0004714">
    <property type="term" value="F:transmembrane receptor protein tyrosine kinase activity"/>
    <property type="evidence" value="ECO:0007669"/>
    <property type="project" value="UniProtKB-EC"/>
</dbReference>
<keyword evidence="11 14" id="KW-0547">Nucleotide-binding</keyword>
<dbReference type="FunFam" id="3.30.200.20:FF:000384">
    <property type="entry name" value="Receptor protein-tyrosine kinase"/>
    <property type="match status" value="1"/>
</dbReference>
<dbReference type="PROSITE" id="PS50011">
    <property type="entry name" value="PROTEIN_KINASE_DOM"/>
    <property type="match status" value="1"/>
</dbReference>
<feature type="active site" description="Proton acceptor" evidence="10">
    <location>
        <position position="1042"/>
    </location>
</feature>
<evidence type="ECO:0008006" key="22">
    <source>
        <dbReference type="Google" id="ProtNLM"/>
    </source>
</evidence>
<protein>
    <recommendedName>
        <fullName evidence="22">Receptor protein-tyrosine kinase</fullName>
    </recommendedName>
</protein>
<dbReference type="FunFam" id="2.60.40.10:FF:000032">
    <property type="entry name" value="palladin isoform X1"/>
    <property type="match status" value="1"/>
</dbReference>
<evidence type="ECO:0000259" key="18">
    <source>
        <dbReference type="PROSITE" id="PS50011"/>
    </source>
</evidence>
<evidence type="ECO:0000256" key="13">
    <source>
        <dbReference type="PIRSR" id="PIRSR000615-4"/>
    </source>
</evidence>
<evidence type="ECO:0000256" key="9">
    <source>
        <dbReference type="ARBA" id="ARBA00051243"/>
    </source>
</evidence>
<dbReference type="PANTHER" id="PTHR24416">
    <property type="entry name" value="TYROSINE-PROTEIN KINASE RECEPTOR"/>
    <property type="match status" value="1"/>
</dbReference>
<feature type="domain" description="Ig-like" evidence="19">
    <location>
        <begin position="220"/>
        <end position="313"/>
    </location>
</feature>
<dbReference type="PROSITE" id="PS50835">
    <property type="entry name" value="IG_LIKE"/>
    <property type="match status" value="3"/>
</dbReference>
<dbReference type="GO" id="GO:0005524">
    <property type="term" value="F:ATP binding"/>
    <property type="evidence" value="ECO:0007669"/>
    <property type="project" value="UniProtKB-UniRule"/>
</dbReference>
<keyword evidence="17" id="KW-0732">Signal</keyword>
<feature type="site" description="Important for interaction with phosphotyrosine-binding proteins" evidence="13">
    <location>
        <position position="1186"/>
    </location>
</feature>
<keyword evidence="4 16" id="KW-0472">Membrane</keyword>
<keyword evidence="12" id="KW-0460">Magnesium</keyword>
<keyword evidence="12" id="KW-0479">Metal-binding</keyword>
<dbReference type="Pfam" id="PF07714">
    <property type="entry name" value="PK_Tyr_Ser-Thr"/>
    <property type="match status" value="1"/>
</dbReference>
<dbReference type="GO" id="GO:0005886">
    <property type="term" value="C:plasma membrane"/>
    <property type="evidence" value="ECO:0007669"/>
    <property type="project" value="TreeGrafter"/>
</dbReference>
<dbReference type="PROSITE" id="PS00109">
    <property type="entry name" value="PROTEIN_KINASE_TYR"/>
    <property type="match status" value="1"/>
</dbReference>
<evidence type="ECO:0000256" key="16">
    <source>
        <dbReference type="SAM" id="Phobius"/>
    </source>
</evidence>
<dbReference type="PANTHER" id="PTHR24416:SF600">
    <property type="entry name" value="PDGF- AND VEGF-RECEPTOR RELATED, ISOFORM J"/>
    <property type="match status" value="1"/>
</dbReference>
<feature type="domain" description="Ig-like" evidence="19">
    <location>
        <begin position="647"/>
        <end position="736"/>
    </location>
</feature>
<evidence type="ECO:0000256" key="15">
    <source>
        <dbReference type="SAM" id="MobiDB-lite"/>
    </source>
</evidence>
<sequence length="1311" mass="149252">MVNVHKLDLYILLILFIVGTSSGVEIISDKSEIVVKSGETFNITCKGQSPLEWEISNGEKPVARTQVTEENGIFTSTIVIQNPYYLNTGYVYCFPAGSNIDSENSSKIYLYVEDENHLLAVNDTIMVLVSFQFRTIVIPCRPTSPNINVTLQKDNNGETSGSNNFDSKWEFDRKIGFTKFAYSDIVSGHYICQCEKDGQLEDCLTNYVRVLTYTPHVDKPSITQSPKHVVIGQNVTLDCSVRVSTGAVINIIWKFPASITNKDRIVVMNDTFEDGKSHKKLVIHGVTAEDAGMYTCHVIDVFNNTNQNSLNLNVFHPDVKYLNISLNGNKPTIIADPGTPSMQWVVNIEAHPEVKEIVWYSPIGNVIMTGYANKKYEIENSKERTSTKLKIIGPDIDDSGVYTIKVDNDAFQKEMKLKLFVKATASLRIEGNNLGYYMAKKNHTVDCQVKAYPKPAVKWYFRECPDYPKCISQFSPLPPGSYEEHVQEDSVDMISTITMEKQVTGEVLCEACNQFDKNINVVCRNESAPYLIIEVENGFDASTQESVVETDNVTLTCGVTRYNYNDNIEWFYNNETTYMAINGYNDDGTNFQLDRFKTNFTYFANLNIPKIEKSDSGNYMCIVRDRYRIEKTESRKVIVNVKNLKKPEFSKETNMGEWKTKIGKSKEWNCDASGMPTPVFKWYKDGKLIPKNHTRMQVNHDGHKLFIKFVSLEDDGVYKCVVENKAGKIEASAKIILVDKPKPPNYFWWISIVLGLLLFFSIITIFFVRKNLKHKKFKKTMLEAGLLHFEKGNIESLNPDLDLQEQADLLPYNTKWEFPREKLKLGKQLGSGAFGVVMKAEALDLLEQDVYTTVAVKMVKRNSDFTYIKALASELKIMSHLGQNLNVVNLLGACTRNLNNRELLVMVEYCRYGNIHDYLLKHRNTFINKINLKTGEFESTVIQSPTTKSPRLKYADLTFSNGAPPNGESSGDMVTSDGSTVSATVGEDGYLMMKEPEWRSNYRGDYKSNSVRPICTQDLFCWGFQVARGMEYLASRKVMHGDLAARNILLADDNIVKICDFGFSKSMYKDQSYHKKGEGLLPVKWMSVEAIRDRVFSTQSDIWAFGIVLWEFFSLAETPYPGMEPDEKFYNKLIEGYRMEKPHYASNDVYKVMLECWHEKPNLRPSFTELAERLGDMLENTVKSHYIDLNDPYIKLNEEFLAQEDYLSLIKAPNYTNWVPAKEEGYTVMRPSFSDAKESLELAPMLDQATGEVNSETESASNSPKILKNSRKGNNYVNVHQAVSFSNPSYHNLGRPELNPYRNVPTISTER</sequence>
<feature type="binding site" evidence="11">
    <location>
        <begin position="830"/>
        <end position="837"/>
    </location>
    <ligand>
        <name>ATP</name>
        <dbReference type="ChEBI" id="CHEBI:30616"/>
    </ligand>
</feature>
<dbReference type="EMBL" id="GEDC01028037">
    <property type="protein sequence ID" value="JAS09261.1"/>
    <property type="molecule type" value="Transcribed_RNA"/>
</dbReference>
<dbReference type="InterPro" id="IPR050122">
    <property type="entry name" value="RTK"/>
</dbReference>
<evidence type="ECO:0000313" key="20">
    <source>
        <dbReference type="EMBL" id="JAS09261.1"/>
    </source>
</evidence>
<evidence type="ECO:0000256" key="6">
    <source>
        <dbReference type="ARBA" id="ARBA00023170"/>
    </source>
</evidence>
<feature type="chain" id="PRO_5008581960" description="Receptor protein-tyrosine kinase" evidence="17">
    <location>
        <begin position="24"/>
        <end position="1311"/>
    </location>
</feature>
<dbReference type="SUPFAM" id="SSF48726">
    <property type="entry name" value="Immunoglobulin"/>
    <property type="match status" value="4"/>
</dbReference>
<dbReference type="InterPro" id="IPR003599">
    <property type="entry name" value="Ig_sub"/>
</dbReference>
<evidence type="ECO:0000256" key="14">
    <source>
        <dbReference type="PROSITE-ProRule" id="PRU10141"/>
    </source>
</evidence>
<evidence type="ECO:0000313" key="21">
    <source>
        <dbReference type="EMBL" id="JAS35206.1"/>
    </source>
</evidence>
<keyword evidence="8" id="KW-0393">Immunoglobulin domain</keyword>
<dbReference type="InterPro" id="IPR011009">
    <property type="entry name" value="Kinase-like_dom_sf"/>
</dbReference>
<dbReference type="InterPro" id="IPR013783">
    <property type="entry name" value="Ig-like_fold"/>
</dbReference>
<dbReference type="PIRSF" id="PIRSF000615">
    <property type="entry name" value="TyrPK_CSF1-R"/>
    <property type="match status" value="1"/>
</dbReference>
<dbReference type="InterPro" id="IPR001245">
    <property type="entry name" value="Ser-Thr/Tyr_kinase_cat_dom"/>
</dbReference>
<evidence type="ECO:0000256" key="2">
    <source>
        <dbReference type="ARBA" id="ARBA00022692"/>
    </source>
</evidence>
<organism evidence="21">
    <name type="scientific">Clastoptera arizonana</name>
    <name type="common">Arizona spittle bug</name>
    <dbReference type="NCBI Taxonomy" id="38151"/>
    <lineage>
        <taxon>Eukaryota</taxon>
        <taxon>Metazoa</taxon>
        <taxon>Ecdysozoa</taxon>
        <taxon>Arthropoda</taxon>
        <taxon>Hexapoda</taxon>
        <taxon>Insecta</taxon>
        <taxon>Pterygota</taxon>
        <taxon>Neoptera</taxon>
        <taxon>Paraneoptera</taxon>
        <taxon>Hemiptera</taxon>
        <taxon>Auchenorrhyncha</taxon>
        <taxon>Cercopoidea</taxon>
        <taxon>Clastopteridae</taxon>
        <taxon>Clastoptera</taxon>
    </lineage>
</organism>
<evidence type="ECO:0000256" key="8">
    <source>
        <dbReference type="ARBA" id="ARBA00023319"/>
    </source>
</evidence>
<accession>A0A1B6EB83</accession>
<dbReference type="Pfam" id="PF13927">
    <property type="entry name" value="Ig_3"/>
    <property type="match status" value="2"/>
</dbReference>
<name>A0A1B6EB83_9HEMI</name>
<gene>
    <name evidence="20" type="ORF">g.38041</name>
    <name evidence="21" type="ORF">g.38045</name>
</gene>
<dbReference type="FunFam" id="1.10.510.10:FF:000373">
    <property type="entry name" value="Receptor protein-tyrosine kinase"/>
    <property type="match status" value="1"/>
</dbReference>
<evidence type="ECO:0000256" key="17">
    <source>
        <dbReference type="SAM" id="SignalP"/>
    </source>
</evidence>
<dbReference type="SMART" id="SM00408">
    <property type="entry name" value="IGc2"/>
    <property type="match status" value="3"/>
</dbReference>
<feature type="domain" description="Ig-like" evidence="19">
    <location>
        <begin position="529"/>
        <end position="638"/>
    </location>
</feature>
<feature type="binding site" evidence="11">
    <location>
        <position position="1046"/>
    </location>
    <ligand>
        <name>ATP</name>
        <dbReference type="ChEBI" id="CHEBI:30616"/>
    </ligand>
</feature>
<proteinExistence type="predicted"/>
<evidence type="ECO:0000256" key="7">
    <source>
        <dbReference type="ARBA" id="ARBA00023180"/>
    </source>
</evidence>
<keyword evidence="2 16" id="KW-0812">Transmembrane</keyword>
<evidence type="ECO:0000256" key="11">
    <source>
        <dbReference type="PIRSR" id="PIRSR000615-2"/>
    </source>
</evidence>
<evidence type="ECO:0000256" key="5">
    <source>
        <dbReference type="ARBA" id="ARBA00023157"/>
    </source>
</evidence>
<dbReference type="Gene3D" id="3.30.200.20">
    <property type="entry name" value="Phosphorylase Kinase, domain 1"/>
    <property type="match status" value="1"/>
</dbReference>
<feature type="binding site" evidence="12">
    <location>
        <position position="1060"/>
    </location>
    <ligand>
        <name>Mg(2+)</name>
        <dbReference type="ChEBI" id="CHEBI:18420"/>
    </ligand>
</feature>
<dbReference type="InterPro" id="IPR017441">
    <property type="entry name" value="Protein_kinase_ATP_BS"/>
</dbReference>
<keyword evidence="3 16" id="KW-1133">Transmembrane helix</keyword>
<dbReference type="PROSITE" id="PS00107">
    <property type="entry name" value="PROTEIN_KINASE_ATP"/>
    <property type="match status" value="1"/>
</dbReference>
<evidence type="ECO:0000256" key="10">
    <source>
        <dbReference type="PIRSR" id="PIRSR000615-1"/>
    </source>
</evidence>
<dbReference type="InterPro" id="IPR000719">
    <property type="entry name" value="Prot_kinase_dom"/>
</dbReference>
<keyword evidence="5" id="KW-1015">Disulfide bond</keyword>
<dbReference type="Gene3D" id="2.60.40.10">
    <property type="entry name" value="Immunoglobulins"/>
    <property type="match status" value="7"/>
</dbReference>
<dbReference type="EMBL" id="GEDC01002092">
    <property type="protein sequence ID" value="JAS35206.1"/>
    <property type="molecule type" value="Transcribed_RNA"/>
</dbReference>
<feature type="binding site" evidence="11 14">
    <location>
        <position position="857"/>
    </location>
    <ligand>
        <name>ATP</name>
        <dbReference type="ChEBI" id="CHEBI:30616"/>
    </ligand>
</feature>
<dbReference type="GO" id="GO:0007169">
    <property type="term" value="P:cell surface receptor protein tyrosine kinase signaling pathway"/>
    <property type="evidence" value="ECO:0007669"/>
    <property type="project" value="TreeGrafter"/>
</dbReference>
<evidence type="ECO:0000256" key="3">
    <source>
        <dbReference type="ARBA" id="ARBA00022989"/>
    </source>
</evidence>
<keyword evidence="7" id="KW-0325">Glycoprotein</keyword>